<dbReference type="InterPro" id="IPR015868">
    <property type="entry name" value="Glutaminase"/>
</dbReference>
<sequence length="317" mass="33737">MAKQDLSSERLHDIVAEISKEMADETERGKVADYIPPLARIDPNQFALTIITKDGEVISGGDAQTRFSIQSVSKVFTLALGLGRLGERLWARVGREPSGDPFNSIVQLEHEKGLPRNPFINAGAIAVTDSILGGFAPKEALGEILQFVRFLASDEDIAIDPDVARSELATGFRNVALANFMRSFGTITSPPELTLGVYFHHCAIAMTTEQLAAAGRFLAFDGRLSPGGARAISARMARQINTLMLTCGHYDGSGEFAFRVGLPGKSGVGGGIMAVVPGQASIGCWSPGLNAVGNSHLASQALEQLALRTGWSVFAPR</sequence>
<dbReference type="NCBIfam" id="NF002133">
    <property type="entry name" value="PRK00971.1-2"/>
    <property type="match status" value="1"/>
</dbReference>
<keyword evidence="8" id="KW-1185">Reference proteome</keyword>
<dbReference type="PANTHER" id="PTHR12544:SF29">
    <property type="entry name" value="GLUTAMINASE"/>
    <property type="match status" value="1"/>
</dbReference>
<comment type="catalytic activity">
    <reaction evidence="5 6">
        <text>L-glutamine + H2O = L-glutamate + NH4(+)</text>
        <dbReference type="Rhea" id="RHEA:15889"/>
        <dbReference type="ChEBI" id="CHEBI:15377"/>
        <dbReference type="ChEBI" id="CHEBI:28938"/>
        <dbReference type="ChEBI" id="CHEBI:29985"/>
        <dbReference type="ChEBI" id="CHEBI:58359"/>
        <dbReference type="EC" id="3.5.1.2"/>
    </reaction>
</comment>
<keyword evidence="4 6" id="KW-0378">Hydrolase</keyword>
<name>A0ABU3V932_9RHOB</name>
<comment type="subunit">
    <text evidence="2 6">Homotetramer.</text>
</comment>
<reference evidence="8" key="1">
    <citation type="submission" date="2023-05" db="EMBL/GenBank/DDBJ databases">
        <title>Sedimentitalea sp. nov. JM2-8.</title>
        <authorList>
            <person name="Huang J."/>
        </authorList>
    </citation>
    <scope>NUCLEOTIDE SEQUENCE [LARGE SCALE GENOMIC DNA]</scope>
    <source>
        <strain evidence="8">KHS03</strain>
    </source>
</reference>
<dbReference type="SUPFAM" id="SSF56601">
    <property type="entry name" value="beta-lactamase/transpeptidase-like"/>
    <property type="match status" value="1"/>
</dbReference>
<dbReference type="InterPro" id="IPR012338">
    <property type="entry name" value="Beta-lactam/transpept-like"/>
</dbReference>
<dbReference type="EMBL" id="JASMWN010000001">
    <property type="protein sequence ID" value="MDU9002682.1"/>
    <property type="molecule type" value="Genomic_DNA"/>
</dbReference>
<feature type="binding site" evidence="6">
    <location>
        <position position="268"/>
    </location>
    <ligand>
        <name>substrate</name>
    </ligand>
</feature>
<comment type="similarity">
    <text evidence="1 6">Belongs to the glutaminase family.</text>
</comment>
<dbReference type="HAMAP" id="MF_00313">
    <property type="entry name" value="Glutaminase"/>
    <property type="match status" value="1"/>
</dbReference>
<gene>
    <name evidence="6" type="primary">glsA</name>
    <name evidence="7" type="ORF">QO231_02305</name>
</gene>
<dbReference type="Pfam" id="PF04960">
    <property type="entry name" value="Glutaminase"/>
    <property type="match status" value="1"/>
</dbReference>
<organism evidence="7 8">
    <name type="scientific">Sedimentitalea todarodis</name>
    <dbReference type="NCBI Taxonomy" id="1631240"/>
    <lineage>
        <taxon>Bacteria</taxon>
        <taxon>Pseudomonadati</taxon>
        <taxon>Pseudomonadota</taxon>
        <taxon>Alphaproteobacteria</taxon>
        <taxon>Rhodobacterales</taxon>
        <taxon>Paracoccaceae</taxon>
        <taxon>Sedimentitalea</taxon>
    </lineage>
</organism>
<feature type="binding site" evidence="6">
    <location>
        <position position="174"/>
    </location>
    <ligand>
        <name>substrate</name>
    </ligand>
</feature>
<dbReference type="EC" id="3.5.1.2" evidence="3 6"/>
<feature type="binding site" evidence="6">
    <location>
        <position position="167"/>
    </location>
    <ligand>
        <name>substrate</name>
    </ligand>
</feature>
<evidence type="ECO:0000313" key="8">
    <source>
        <dbReference type="Proteomes" id="UP001255416"/>
    </source>
</evidence>
<comment type="caution">
    <text evidence="7">The sequence shown here is derived from an EMBL/GenBank/DDBJ whole genome shotgun (WGS) entry which is preliminary data.</text>
</comment>
<evidence type="ECO:0000313" key="7">
    <source>
        <dbReference type="EMBL" id="MDU9002682.1"/>
    </source>
</evidence>
<evidence type="ECO:0000256" key="6">
    <source>
        <dbReference type="HAMAP-Rule" id="MF_00313"/>
    </source>
</evidence>
<dbReference type="NCBIfam" id="TIGR03814">
    <property type="entry name" value="Gln_ase"/>
    <property type="match status" value="1"/>
</dbReference>
<feature type="binding site" evidence="6">
    <location>
        <position position="198"/>
    </location>
    <ligand>
        <name>substrate</name>
    </ligand>
</feature>
<dbReference type="Proteomes" id="UP001255416">
    <property type="component" value="Unassembled WGS sequence"/>
</dbReference>
<feature type="binding site" evidence="6">
    <location>
        <position position="250"/>
    </location>
    <ligand>
        <name>substrate</name>
    </ligand>
</feature>
<dbReference type="PANTHER" id="PTHR12544">
    <property type="entry name" value="GLUTAMINASE"/>
    <property type="match status" value="1"/>
</dbReference>
<feature type="binding site" evidence="6">
    <location>
        <position position="121"/>
    </location>
    <ligand>
        <name>substrate</name>
    </ligand>
</feature>
<evidence type="ECO:0000256" key="5">
    <source>
        <dbReference type="ARBA" id="ARBA00049534"/>
    </source>
</evidence>
<evidence type="ECO:0000256" key="4">
    <source>
        <dbReference type="ARBA" id="ARBA00022801"/>
    </source>
</evidence>
<dbReference type="Gene3D" id="3.40.710.10">
    <property type="entry name" value="DD-peptidase/beta-lactamase superfamily"/>
    <property type="match status" value="1"/>
</dbReference>
<dbReference type="GO" id="GO:0004359">
    <property type="term" value="F:glutaminase activity"/>
    <property type="evidence" value="ECO:0007669"/>
    <property type="project" value="UniProtKB-EC"/>
</dbReference>
<evidence type="ECO:0000256" key="3">
    <source>
        <dbReference type="ARBA" id="ARBA00012918"/>
    </source>
</evidence>
<keyword evidence="6" id="KW-0007">Acetylation</keyword>
<proteinExistence type="inferred from homology"/>
<evidence type="ECO:0000256" key="2">
    <source>
        <dbReference type="ARBA" id="ARBA00011881"/>
    </source>
</evidence>
<protein>
    <recommendedName>
        <fullName evidence="3 6">Glutaminase</fullName>
        <ecNumber evidence="3 6">3.5.1.2</ecNumber>
    </recommendedName>
</protein>
<feature type="binding site" evidence="6">
    <location>
        <position position="71"/>
    </location>
    <ligand>
        <name>substrate</name>
    </ligand>
</feature>
<dbReference type="RefSeq" id="WP_316772825.1">
    <property type="nucleotide sequence ID" value="NZ_JASMWN010000001.1"/>
</dbReference>
<evidence type="ECO:0000256" key="1">
    <source>
        <dbReference type="ARBA" id="ARBA00011076"/>
    </source>
</evidence>
<accession>A0ABU3V932</accession>